<evidence type="ECO:0000313" key="5">
    <source>
        <dbReference type="Proteomes" id="UP000314982"/>
    </source>
</evidence>
<keyword evidence="5" id="KW-1185">Reference proteome</keyword>
<reference evidence="5" key="1">
    <citation type="submission" date="2018-06" db="EMBL/GenBank/DDBJ databases">
        <title>Genome assembly of Danube salmon.</title>
        <authorList>
            <person name="Macqueen D.J."/>
            <person name="Gundappa M.K."/>
        </authorList>
    </citation>
    <scope>NUCLEOTIDE SEQUENCE [LARGE SCALE GENOMIC DNA]</scope>
</reference>
<dbReference type="STRING" id="62062.ENSHHUP00000016089"/>
<dbReference type="PROSITE" id="PS50060">
    <property type="entry name" value="MAM_2"/>
    <property type="match status" value="1"/>
</dbReference>
<proteinExistence type="predicted"/>
<reference evidence="4" key="3">
    <citation type="submission" date="2025-09" db="UniProtKB">
        <authorList>
            <consortium name="Ensembl"/>
        </authorList>
    </citation>
    <scope>IDENTIFICATION</scope>
</reference>
<dbReference type="AlphaFoldDB" id="A0A4W5KY26"/>
<sequence length="171" mass="19219">MERLLTCLIAAGSLFLTVRGEVFKGDCNFERPYTACGYSQGKDDDFEWEQANTKERPSSNPWMPTGQSPPPHPPPTTTTKQKAPEKQNTFNPMTHSISICSYCVIRGNSPRERNPPTGNDCLLQIRWFLFNVYSLKENAADLCSAQHRAVFNIITLPLLGPTTHYLPLMGQ</sequence>
<reference evidence="4" key="2">
    <citation type="submission" date="2025-08" db="UniProtKB">
        <authorList>
            <consortium name="Ensembl"/>
        </authorList>
    </citation>
    <scope>IDENTIFICATION</scope>
</reference>
<protein>
    <recommendedName>
        <fullName evidence="3">MAM domain-containing protein</fullName>
    </recommendedName>
</protein>
<dbReference type="InterPro" id="IPR000998">
    <property type="entry name" value="MAM_dom"/>
</dbReference>
<dbReference type="Gene3D" id="2.60.120.200">
    <property type="match status" value="1"/>
</dbReference>
<evidence type="ECO:0000259" key="3">
    <source>
        <dbReference type="PROSITE" id="PS50060"/>
    </source>
</evidence>
<feature type="chain" id="PRO_5021202338" description="MAM domain-containing protein" evidence="2">
    <location>
        <begin position="21"/>
        <end position="171"/>
    </location>
</feature>
<evidence type="ECO:0000313" key="4">
    <source>
        <dbReference type="Ensembl" id="ENSHHUP00000016089.1"/>
    </source>
</evidence>
<feature type="signal peptide" evidence="2">
    <location>
        <begin position="1"/>
        <end position="20"/>
    </location>
</feature>
<feature type="compositionally biased region" description="Pro residues" evidence="1">
    <location>
        <begin position="67"/>
        <end position="76"/>
    </location>
</feature>
<accession>A0A4W5KY26</accession>
<evidence type="ECO:0000256" key="1">
    <source>
        <dbReference type="SAM" id="MobiDB-lite"/>
    </source>
</evidence>
<feature type="region of interest" description="Disordered" evidence="1">
    <location>
        <begin position="49"/>
        <end position="87"/>
    </location>
</feature>
<dbReference type="Proteomes" id="UP000314982">
    <property type="component" value="Unassembled WGS sequence"/>
</dbReference>
<dbReference type="InterPro" id="IPR013320">
    <property type="entry name" value="ConA-like_dom_sf"/>
</dbReference>
<dbReference type="SUPFAM" id="SSF49899">
    <property type="entry name" value="Concanavalin A-like lectins/glucanases"/>
    <property type="match status" value="1"/>
</dbReference>
<keyword evidence="2" id="KW-0732">Signal</keyword>
<name>A0A4W5KY26_9TELE</name>
<feature type="domain" description="MAM" evidence="3">
    <location>
        <begin position="25"/>
        <end position="61"/>
    </location>
</feature>
<organism evidence="4 5">
    <name type="scientific">Hucho hucho</name>
    <name type="common">huchen</name>
    <dbReference type="NCBI Taxonomy" id="62062"/>
    <lineage>
        <taxon>Eukaryota</taxon>
        <taxon>Metazoa</taxon>
        <taxon>Chordata</taxon>
        <taxon>Craniata</taxon>
        <taxon>Vertebrata</taxon>
        <taxon>Euteleostomi</taxon>
        <taxon>Actinopterygii</taxon>
        <taxon>Neopterygii</taxon>
        <taxon>Teleostei</taxon>
        <taxon>Protacanthopterygii</taxon>
        <taxon>Salmoniformes</taxon>
        <taxon>Salmonidae</taxon>
        <taxon>Salmoninae</taxon>
        <taxon>Hucho</taxon>
    </lineage>
</organism>
<evidence type="ECO:0000256" key="2">
    <source>
        <dbReference type="SAM" id="SignalP"/>
    </source>
</evidence>
<dbReference type="Ensembl" id="ENSHHUT00000016654.1">
    <property type="protein sequence ID" value="ENSHHUP00000016089.1"/>
    <property type="gene ID" value="ENSHHUG00000010014.1"/>
</dbReference>
<dbReference type="GO" id="GO:0016020">
    <property type="term" value="C:membrane"/>
    <property type="evidence" value="ECO:0007669"/>
    <property type="project" value="InterPro"/>
</dbReference>